<dbReference type="RefSeq" id="WP_167486831.1">
    <property type="nucleotide sequence ID" value="NZ_CP046173.1"/>
</dbReference>
<keyword evidence="2" id="KW-0479">Metal-binding</keyword>
<dbReference type="GO" id="GO:0046872">
    <property type="term" value="F:metal ion binding"/>
    <property type="evidence" value="ECO:0007669"/>
    <property type="project" value="UniProtKB-KW"/>
</dbReference>
<protein>
    <recommendedName>
        <fullName evidence="2">Terpene synthase</fullName>
        <ecNumber evidence="2">4.2.3.-</ecNumber>
    </recommendedName>
</protein>
<reference evidence="3 4" key="1">
    <citation type="journal article" date="2019" name="ACS Chem. Biol.">
        <title>Identification and Mobilization of a Cryptic Antibiotic Biosynthesis Gene Locus from a Human-Pathogenic Nocardia Isolate.</title>
        <authorList>
            <person name="Herisse M."/>
            <person name="Ishida K."/>
            <person name="Porter J.L."/>
            <person name="Howden B."/>
            <person name="Hertweck C."/>
            <person name="Stinear T.P."/>
            <person name="Pidot S.J."/>
        </authorList>
    </citation>
    <scope>NUCLEOTIDE SEQUENCE [LARGE SCALE GENOMIC DNA]</scope>
    <source>
        <strain evidence="3 4">AUSMDU00012715</strain>
    </source>
</reference>
<dbReference type="Proteomes" id="UP000500953">
    <property type="component" value="Chromosome"/>
</dbReference>
<comment type="similarity">
    <text evidence="2">Belongs to the terpene synthase family.</text>
</comment>
<proteinExistence type="inferred from homology"/>
<comment type="cofactor">
    <cofactor evidence="2">
        <name>Mg(2+)</name>
        <dbReference type="ChEBI" id="CHEBI:18420"/>
    </cofactor>
</comment>
<evidence type="ECO:0000256" key="1">
    <source>
        <dbReference type="ARBA" id="ARBA00023239"/>
    </source>
</evidence>
<dbReference type="AlphaFoldDB" id="A0A6G9Z238"/>
<evidence type="ECO:0000313" key="4">
    <source>
        <dbReference type="Proteomes" id="UP000500953"/>
    </source>
</evidence>
<dbReference type="InterPro" id="IPR008949">
    <property type="entry name" value="Isoprenoid_synthase_dom_sf"/>
</dbReference>
<dbReference type="InterPro" id="IPR034686">
    <property type="entry name" value="Terpene_cyclase-like_2"/>
</dbReference>
<name>A0A6G9Z238_9NOCA</name>
<dbReference type="EC" id="4.2.3.-" evidence="2"/>
<dbReference type="EMBL" id="CP046173">
    <property type="protein sequence ID" value="QIS19542.1"/>
    <property type="molecule type" value="Genomic_DNA"/>
</dbReference>
<keyword evidence="2" id="KW-0460">Magnesium</keyword>
<accession>A0A6G9Z238</accession>
<sequence>MSASLFPVTYRPTGIGTAAADVARWLAADAVAAVGHTGYDTASSDGNPVATEFERSMRRFLRTPAPRSLQHNRFDEMNALSDPVPKIAPHAFGRIAGEASQEAIDIPPVWCPLPLRSRGDGMKFQRRTEEFYRSMEFDAGSLNTVREVCAGELACMWAADGDDEGIQLLSDWLPWPFLFDDRYCDDGPMAHDPTRFNHLAMNLMHFTLYPERSPLGIEFADTLTTALTDIMARVRIRAPREQALMCALAHYRWALGAACGVSDRSGHYTRSVDEHLIARPADGADMLDIYLSEIAESTWLDPAALNNPAVRAITDAAGVALTVATDIGSYAHERNQHSLESNIVQVIATERGCSQQDAMYAACALIEEIMELFVSLKEKLSASGTSNLRRYLEQLSNMISGVLEWQRRLPRYAKNFGNTQPNFSNGRLSEHATHTLTEQRIFPKAELPASIRWWWDFV</sequence>
<dbReference type="SUPFAM" id="SSF48576">
    <property type="entry name" value="Terpenoid synthases"/>
    <property type="match status" value="1"/>
</dbReference>
<dbReference type="Gene3D" id="1.10.600.10">
    <property type="entry name" value="Farnesyl Diphosphate Synthase"/>
    <property type="match status" value="1"/>
</dbReference>
<dbReference type="GO" id="GO:0010333">
    <property type="term" value="F:terpene synthase activity"/>
    <property type="evidence" value="ECO:0007669"/>
    <property type="project" value="InterPro"/>
</dbReference>
<keyword evidence="1 2" id="KW-0456">Lyase</keyword>
<organism evidence="3 4">
    <name type="scientific">Nocardia terpenica</name>
    <dbReference type="NCBI Taxonomy" id="455432"/>
    <lineage>
        <taxon>Bacteria</taxon>
        <taxon>Bacillati</taxon>
        <taxon>Actinomycetota</taxon>
        <taxon>Actinomycetes</taxon>
        <taxon>Mycobacteriales</taxon>
        <taxon>Nocardiaceae</taxon>
        <taxon>Nocardia</taxon>
    </lineage>
</organism>
<dbReference type="PANTHER" id="PTHR35201">
    <property type="entry name" value="TERPENE SYNTHASE"/>
    <property type="match status" value="1"/>
</dbReference>
<evidence type="ECO:0000313" key="3">
    <source>
        <dbReference type="EMBL" id="QIS19542.1"/>
    </source>
</evidence>
<dbReference type="Pfam" id="PF19086">
    <property type="entry name" value="Terpene_syn_C_2"/>
    <property type="match status" value="1"/>
</dbReference>
<evidence type="ECO:0000256" key="2">
    <source>
        <dbReference type="RuleBase" id="RU366034"/>
    </source>
</evidence>
<gene>
    <name evidence="3" type="ORF">F6W96_15875</name>
</gene>
<dbReference type="PANTHER" id="PTHR35201:SF4">
    <property type="entry name" value="BETA-PINACENE SYNTHASE-RELATED"/>
    <property type="match status" value="1"/>
</dbReference>